<dbReference type="PaxDb" id="4113-PGSC0003DMT400038713"/>
<proteinExistence type="predicted"/>
<accession>M1B799</accession>
<reference evidence="2" key="1">
    <citation type="journal article" date="2011" name="Nature">
        <title>Genome sequence and analysis of the tuber crop potato.</title>
        <authorList>
            <consortium name="The Potato Genome Sequencing Consortium"/>
        </authorList>
    </citation>
    <scope>NUCLEOTIDE SEQUENCE [LARGE SCALE GENOMIC DNA]</scope>
    <source>
        <strain evidence="2">cv. DM1-3 516 R44</strain>
    </source>
</reference>
<name>M1B799_SOLTU</name>
<dbReference type="Proteomes" id="UP000011115">
    <property type="component" value="Unassembled WGS sequence"/>
</dbReference>
<evidence type="ECO:0000313" key="2">
    <source>
        <dbReference type="Proteomes" id="UP000011115"/>
    </source>
</evidence>
<reference evidence="1" key="2">
    <citation type="submission" date="2015-06" db="UniProtKB">
        <authorList>
            <consortium name="EnsemblPlants"/>
        </authorList>
    </citation>
    <scope>IDENTIFICATION</scope>
    <source>
        <strain evidence="1">DM1-3 516 R44</strain>
    </source>
</reference>
<evidence type="ECO:0000313" key="1">
    <source>
        <dbReference type="EnsemblPlants" id="PGSC0003DMT400038713"/>
    </source>
</evidence>
<sequence>MRTLLYEKGVKQIPLSKHQFVPLLGSTVLEIFIYKSGCKFEDFEQDLSNWSSFRLDSSLNISLYI</sequence>
<keyword evidence="2" id="KW-1185">Reference proteome</keyword>
<dbReference type="AlphaFoldDB" id="M1B799"/>
<organism evidence="1 2">
    <name type="scientific">Solanum tuberosum</name>
    <name type="common">Potato</name>
    <dbReference type="NCBI Taxonomy" id="4113"/>
    <lineage>
        <taxon>Eukaryota</taxon>
        <taxon>Viridiplantae</taxon>
        <taxon>Streptophyta</taxon>
        <taxon>Embryophyta</taxon>
        <taxon>Tracheophyta</taxon>
        <taxon>Spermatophyta</taxon>
        <taxon>Magnoliopsida</taxon>
        <taxon>eudicotyledons</taxon>
        <taxon>Gunneridae</taxon>
        <taxon>Pentapetalae</taxon>
        <taxon>asterids</taxon>
        <taxon>lamiids</taxon>
        <taxon>Solanales</taxon>
        <taxon>Solanaceae</taxon>
        <taxon>Solanoideae</taxon>
        <taxon>Solaneae</taxon>
        <taxon>Solanum</taxon>
    </lineage>
</organism>
<dbReference type="HOGENOM" id="CLU_2854109_0_0_1"/>
<dbReference type="InParanoid" id="M1B799"/>
<protein>
    <submittedName>
        <fullName evidence="1">Uncharacterized protein</fullName>
    </submittedName>
</protein>
<dbReference type="Gramene" id="PGSC0003DMT400038713">
    <property type="protein sequence ID" value="PGSC0003DMT400038713"/>
    <property type="gene ID" value="PGSC0003DMG400014961"/>
</dbReference>
<dbReference type="EnsemblPlants" id="PGSC0003DMT400038713">
    <property type="protein sequence ID" value="PGSC0003DMT400038713"/>
    <property type="gene ID" value="PGSC0003DMG400014961"/>
</dbReference>